<evidence type="ECO:0000313" key="2">
    <source>
        <dbReference type="EMBL" id="KKK47992.1"/>
    </source>
</evidence>
<dbReference type="GO" id="GO:0003676">
    <property type="term" value="F:nucleic acid binding"/>
    <property type="evidence" value="ECO:0007669"/>
    <property type="project" value="InterPro"/>
</dbReference>
<dbReference type="InterPro" id="IPR007848">
    <property type="entry name" value="Small_mtfrase_dom"/>
</dbReference>
<dbReference type="EMBL" id="LAZR01069292">
    <property type="protein sequence ID" value="KKK47992.1"/>
    <property type="molecule type" value="Genomic_DNA"/>
</dbReference>
<comment type="caution">
    <text evidence="2">The sequence shown here is derived from an EMBL/GenBank/DDBJ whole genome shotgun (WGS) entry which is preliminary data.</text>
</comment>
<sequence>AVDLSVKAVQMARYNANRLLGQHDIRFIKSNYFNELDKVEFDVIVSNPPYIKSSDIDRLPIEISSYEPRIALDGGSDGLMTYSKIIGDSQPYLSQAGKLILELDPELLSGVMTIAEEKNYTVENVVKDLGLNDRVIVLSP</sequence>
<accession>A0A0F8VUK8</accession>
<evidence type="ECO:0000259" key="1">
    <source>
        <dbReference type="Pfam" id="PF05175"/>
    </source>
</evidence>
<name>A0A0F8VUK8_9ZZZZ</name>
<organism evidence="2">
    <name type="scientific">marine sediment metagenome</name>
    <dbReference type="NCBI Taxonomy" id="412755"/>
    <lineage>
        <taxon>unclassified sequences</taxon>
        <taxon>metagenomes</taxon>
        <taxon>ecological metagenomes</taxon>
    </lineage>
</organism>
<dbReference type="PROSITE" id="PS00092">
    <property type="entry name" value="N6_MTASE"/>
    <property type="match status" value="1"/>
</dbReference>
<dbReference type="GO" id="GO:0008757">
    <property type="term" value="F:S-adenosylmethionine-dependent methyltransferase activity"/>
    <property type="evidence" value="ECO:0007669"/>
    <property type="project" value="UniProtKB-ARBA"/>
</dbReference>
<dbReference type="GO" id="GO:0032259">
    <property type="term" value="P:methylation"/>
    <property type="evidence" value="ECO:0007669"/>
    <property type="project" value="InterPro"/>
</dbReference>
<reference evidence="2" key="1">
    <citation type="journal article" date="2015" name="Nature">
        <title>Complex archaea that bridge the gap between prokaryotes and eukaryotes.</title>
        <authorList>
            <person name="Spang A."/>
            <person name="Saw J.H."/>
            <person name="Jorgensen S.L."/>
            <person name="Zaremba-Niedzwiedzka K."/>
            <person name="Martijn J."/>
            <person name="Lind A.E."/>
            <person name="van Eijk R."/>
            <person name="Schleper C."/>
            <person name="Guy L."/>
            <person name="Ettema T.J."/>
        </authorList>
    </citation>
    <scope>NUCLEOTIDE SEQUENCE</scope>
</reference>
<dbReference type="PANTHER" id="PTHR18895">
    <property type="entry name" value="HEMK METHYLTRANSFERASE"/>
    <property type="match status" value="1"/>
</dbReference>
<feature type="non-terminal residue" evidence="2">
    <location>
        <position position="1"/>
    </location>
</feature>
<protein>
    <recommendedName>
        <fullName evidence="1">Methyltransferase small domain-containing protein</fullName>
    </recommendedName>
</protein>
<dbReference type="InterPro" id="IPR002052">
    <property type="entry name" value="DNA_methylase_N6_adenine_CS"/>
</dbReference>
<feature type="domain" description="Methyltransferase small" evidence="1">
    <location>
        <begin position="2"/>
        <end position="55"/>
    </location>
</feature>
<dbReference type="InterPro" id="IPR029063">
    <property type="entry name" value="SAM-dependent_MTases_sf"/>
</dbReference>
<dbReference type="PANTHER" id="PTHR18895:SF74">
    <property type="entry name" value="MTRF1L RELEASE FACTOR GLUTAMINE METHYLTRANSFERASE"/>
    <property type="match status" value="1"/>
</dbReference>
<gene>
    <name evidence="2" type="ORF">LCGC14_3149600</name>
</gene>
<proteinExistence type="predicted"/>
<dbReference type="SUPFAM" id="SSF53335">
    <property type="entry name" value="S-adenosyl-L-methionine-dependent methyltransferases"/>
    <property type="match status" value="1"/>
</dbReference>
<dbReference type="Gene3D" id="3.40.50.150">
    <property type="entry name" value="Vaccinia Virus protein VP39"/>
    <property type="match status" value="1"/>
</dbReference>
<dbReference type="AlphaFoldDB" id="A0A0F8VUK8"/>
<dbReference type="Pfam" id="PF05175">
    <property type="entry name" value="MTS"/>
    <property type="match status" value="1"/>
</dbReference>
<dbReference type="InterPro" id="IPR050320">
    <property type="entry name" value="N5-glutamine_MTase"/>
</dbReference>